<keyword evidence="2" id="KW-1185">Reference proteome</keyword>
<dbReference type="EMBL" id="KE747815">
    <property type="protein sequence ID" value="RMZ68340.1"/>
    <property type="molecule type" value="Genomic_DNA"/>
</dbReference>
<evidence type="ECO:0000313" key="1">
    <source>
        <dbReference type="EMBL" id="RMZ68340.1"/>
    </source>
</evidence>
<reference evidence="1 2" key="1">
    <citation type="journal article" date="2014" name="PLoS ONE">
        <title>De novo Genome Assembly of the Fungal Plant Pathogen Pyrenophora semeniperda.</title>
        <authorList>
            <person name="Soliai M.M."/>
            <person name="Meyer S.E."/>
            <person name="Udall J.A."/>
            <person name="Elzinga D.E."/>
            <person name="Hermansen R.A."/>
            <person name="Bodily P.M."/>
            <person name="Hart A.A."/>
            <person name="Coleman C.E."/>
        </authorList>
    </citation>
    <scope>NUCLEOTIDE SEQUENCE [LARGE SCALE GENOMIC DNA]</scope>
    <source>
        <strain evidence="1 2">CCB06</strain>
        <tissue evidence="1">Mycelium</tissue>
    </source>
</reference>
<dbReference type="Proteomes" id="UP000265663">
    <property type="component" value="Unassembled WGS sequence"/>
</dbReference>
<evidence type="ECO:0000313" key="2">
    <source>
        <dbReference type="Proteomes" id="UP000265663"/>
    </source>
</evidence>
<name>A0A3M7M1S6_9PLEO</name>
<accession>A0A3M7M1S6</accession>
<organism evidence="1 2">
    <name type="scientific">Pyrenophora seminiperda CCB06</name>
    <dbReference type="NCBI Taxonomy" id="1302712"/>
    <lineage>
        <taxon>Eukaryota</taxon>
        <taxon>Fungi</taxon>
        <taxon>Dikarya</taxon>
        <taxon>Ascomycota</taxon>
        <taxon>Pezizomycotina</taxon>
        <taxon>Dothideomycetes</taxon>
        <taxon>Pleosporomycetidae</taxon>
        <taxon>Pleosporales</taxon>
        <taxon>Pleosporineae</taxon>
        <taxon>Pleosporaceae</taxon>
        <taxon>Pyrenophora</taxon>
    </lineage>
</organism>
<dbReference type="AlphaFoldDB" id="A0A3M7M1S6"/>
<gene>
    <name evidence="1" type="ORF">GMOD_00009954</name>
</gene>
<proteinExistence type="predicted"/>
<sequence>MISGLFPPSSTVTCFRFDSKAAFLIAFAVFADPMNEILRMSMWEAMATNSVTGAFQGIMAAQTPYGCRKVRLTKFGVCKEDSPLTSAALPAMYLMNLAMLIPSAYNSQSFVHIDDRHNLLYFATGLPIHTASCHARSLLCISTSSANRKRYLARSKPLKDDHGANASFAARTALSTSAASASKTDAVTSSVAGLMTLNLLPLTD</sequence>
<protein>
    <submittedName>
        <fullName evidence="1">Uncharacterized protein</fullName>
    </submittedName>
</protein>